<protein>
    <recommendedName>
        <fullName evidence="5">5-formyltetrahydrofolate cyclo-ligase</fullName>
        <ecNumber evidence="5">6.3.3.2</ecNumber>
    </recommendedName>
</protein>
<dbReference type="GO" id="GO:0030272">
    <property type="term" value="F:5-formyltetrahydrofolate cyclo-ligase activity"/>
    <property type="evidence" value="ECO:0007669"/>
    <property type="project" value="UniProtKB-EC"/>
</dbReference>
<dbReference type="GO" id="GO:0035999">
    <property type="term" value="P:tetrahydrofolate interconversion"/>
    <property type="evidence" value="ECO:0007669"/>
    <property type="project" value="TreeGrafter"/>
</dbReference>
<dbReference type="EC" id="6.3.3.2" evidence="5"/>
<evidence type="ECO:0000256" key="3">
    <source>
        <dbReference type="ARBA" id="ARBA00022840"/>
    </source>
</evidence>
<reference evidence="7 8" key="1">
    <citation type="submission" date="2019-05" db="EMBL/GenBank/DDBJ databases">
        <title>Nakamurella sp. N5BH11, whole genome shotgun sequence.</title>
        <authorList>
            <person name="Tuo L."/>
        </authorList>
    </citation>
    <scope>NUCLEOTIDE SEQUENCE [LARGE SCALE GENOMIC DNA]</scope>
    <source>
        <strain evidence="7 8">N5BH11</strain>
    </source>
</reference>
<dbReference type="GO" id="GO:0005524">
    <property type="term" value="F:ATP binding"/>
    <property type="evidence" value="ECO:0007669"/>
    <property type="project" value="UniProtKB-KW"/>
</dbReference>
<dbReference type="PIRSF" id="PIRSF006806">
    <property type="entry name" value="FTHF_cligase"/>
    <property type="match status" value="1"/>
</dbReference>
<evidence type="ECO:0000313" key="7">
    <source>
        <dbReference type="EMBL" id="TKV62287.1"/>
    </source>
</evidence>
<dbReference type="GO" id="GO:0046872">
    <property type="term" value="F:metal ion binding"/>
    <property type="evidence" value="ECO:0007669"/>
    <property type="project" value="UniProtKB-KW"/>
</dbReference>
<name>A0A4U6QNJ5_9ACTN</name>
<keyword evidence="5" id="KW-0460">Magnesium</keyword>
<evidence type="ECO:0000256" key="6">
    <source>
        <dbReference type="SAM" id="MobiDB-lite"/>
    </source>
</evidence>
<dbReference type="InterPro" id="IPR024185">
    <property type="entry name" value="FTHF_cligase-like_sf"/>
</dbReference>
<comment type="catalytic activity">
    <reaction evidence="5">
        <text>(6S)-5-formyl-5,6,7,8-tetrahydrofolate + ATP = (6R)-5,10-methenyltetrahydrofolate + ADP + phosphate</text>
        <dbReference type="Rhea" id="RHEA:10488"/>
        <dbReference type="ChEBI" id="CHEBI:30616"/>
        <dbReference type="ChEBI" id="CHEBI:43474"/>
        <dbReference type="ChEBI" id="CHEBI:57455"/>
        <dbReference type="ChEBI" id="CHEBI:57457"/>
        <dbReference type="ChEBI" id="CHEBI:456216"/>
        <dbReference type="EC" id="6.3.3.2"/>
    </reaction>
</comment>
<organism evidence="7 8">
    <name type="scientific">Nakamurella flava</name>
    <dbReference type="NCBI Taxonomy" id="2576308"/>
    <lineage>
        <taxon>Bacteria</taxon>
        <taxon>Bacillati</taxon>
        <taxon>Actinomycetota</taxon>
        <taxon>Actinomycetes</taxon>
        <taxon>Nakamurellales</taxon>
        <taxon>Nakamurellaceae</taxon>
        <taxon>Nakamurella</taxon>
    </lineage>
</organism>
<accession>A0A4U6QNJ5</accession>
<comment type="similarity">
    <text evidence="1 5">Belongs to the 5-formyltetrahydrofolate cyclo-ligase family.</text>
</comment>
<sequence>MADAKTQVRRRLAAGRRERPAAERDAARAAIAGHLTSALSPCRRVAAYLPLSTEPLPPTFAADLAAVGVTVLLPIVTGASPLDWALADGPVTTGSRGISEPTGPRLGPDAVATCDVVLVPALAVDHAGGRLGRGGGHYDRTLAPLPTRRADGRPWLVAVVFDDEFLDRVPTDALDRPVDAVVTPSGGLRELPT</sequence>
<dbReference type="Pfam" id="PF01812">
    <property type="entry name" value="5-FTHF_cyc-lig"/>
    <property type="match status" value="1"/>
</dbReference>
<dbReference type="PANTHER" id="PTHR23407:SF1">
    <property type="entry name" value="5-FORMYLTETRAHYDROFOLATE CYCLO-LIGASE"/>
    <property type="match status" value="1"/>
</dbReference>
<comment type="caution">
    <text evidence="7">The sequence shown here is derived from an EMBL/GenBank/DDBJ whole genome shotgun (WGS) entry which is preliminary data.</text>
</comment>
<feature type="binding site" evidence="4">
    <location>
        <position position="49"/>
    </location>
    <ligand>
        <name>substrate</name>
    </ligand>
</feature>
<dbReference type="Gene3D" id="3.40.50.10420">
    <property type="entry name" value="NagB/RpiA/CoA transferase-like"/>
    <property type="match status" value="1"/>
</dbReference>
<keyword evidence="2 4" id="KW-0547">Nucleotide-binding</keyword>
<feature type="binding site" evidence="4">
    <location>
        <position position="54"/>
    </location>
    <ligand>
        <name>substrate</name>
    </ligand>
</feature>
<dbReference type="GO" id="GO:0009396">
    <property type="term" value="P:folic acid-containing compound biosynthetic process"/>
    <property type="evidence" value="ECO:0007669"/>
    <property type="project" value="TreeGrafter"/>
</dbReference>
<gene>
    <name evidence="7" type="ORF">FDO65_09785</name>
</gene>
<evidence type="ECO:0000256" key="5">
    <source>
        <dbReference type="RuleBase" id="RU361279"/>
    </source>
</evidence>
<evidence type="ECO:0000256" key="2">
    <source>
        <dbReference type="ARBA" id="ARBA00022741"/>
    </source>
</evidence>
<dbReference type="AlphaFoldDB" id="A0A4U6QNJ5"/>
<dbReference type="NCBIfam" id="TIGR02727">
    <property type="entry name" value="MTHFS_bact"/>
    <property type="match status" value="1"/>
</dbReference>
<keyword evidence="8" id="KW-1185">Reference proteome</keyword>
<feature type="binding site" evidence="4">
    <location>
        <begin position="5"/>
        <end position="9"/>
    </location>
    <ligand>
        <name>ATP</name>
        <dbReference type="ChEBI" id="CHEBI:30616"/>
    </ligand>
</feature>
<comment type="cofactor">
    <cofactor evidence="5">
        <name>Mg(2+)</name>
        <dbReference type="ChEBI" id="CHEBI:18420"/>
    </cofactor>
</comment>
<keyword evidence="7" id="KW-0436">Ligase</keyword>
<keyword evidence="3 4" id="KW-0067">ATP-binding</keyword>
<evidence type="ECO:0000313" key="8">
    <source>
        <dbReference type="Proteomes" id="UP000306985"/>
    </source>
</evidence>
<feature type="binding site" evidence="4">
    <location>
        <begin position="130"/>
        <end position="138"/>
    </location>
    <ligand>
        <name>ATP</name>
        <dbReference type="ChEBI" id="CHEBI:30616"/>
    </ligand>
</feature>
<evidence type="ECO:0000256" key="4">
    <source>
        <dbReference type="PIRSR" id="PIRSR006806-1"/>
    </source>
</evidence>
<dbReference type="EMBL" id="SZZH01000001">
    <property type="protein sequence ID" value="TKV62287.1"/>
    <property type="molecule type" value="Genomic_DNA"/>
</dbReference>
<feature type="compositionally biased region" description="Basic and acidic residues" evidence="6">
    <location>
        <begin position="15"/>
        <end position="24"/>
    </location>
</feature>
<dbReference type="InterPro" id="IPR037171">
    <property type="entry name" value="NagB/RpiA_transferase-like"/>
</dbReference>
<proteinExistence type="inferred from homology"/>
<keyword evidence="5" id="KW-0479">Metal-binding</keyword>
<dbReference type="OrthoDB" id="3242798at2"/>
<feature type="region of interest" description="Disordered" evidence="6">
    <location>
        <begin position="1"/>
        <end position="24"/>
    </location>
</feature>
<dbReference type="PANTHER" id="PTHR23407">
    <property type="entry name" value="ATPASE INHIBITOR/5-FORMYLTETRAHYDROFOLATE CYCLO-LIGASE"/>
    <property type="match status" value="1"/>
</dbReference>
<dbReference type="InterPro" id="IPR002698">
    <property type="entry name" value="FTHF_cligase"/>
</dbReference>
<evidence type="ECO:0000256" key="1">
    <source>
        <dbReference type="ARBA" id="ARBA00010638"/>
    </source>
</evidence>
<dbReference type="Proteomes" id="UP000306985">
    <property type="component" value="Unassembled WGS sequence"/>
</dbReference>
<dbReference type="SUPFAM" id="SSF100950">
    <property type="entry name" value="NagB/RpiA/CoA transferase-like"/>
    <property type="match status" value="1"/>
</dbReference>